<feature type="compositionally biased region" description="Basic and acidic residues" evidence="6">
    <location>
        <begin position="1431"/>
        <end position="1440"/>
    </location>
</feature>
<dbReference type="GO" id="GO:0046556">
    <property type="term" value="F:alpha-L-arabinofuranosidase activity"/>
    <property type="evidence" value="ECO:0007669"/>
    <property type="project" value="InterPro"/>
</dbReference>
<dbReference type="InterPro" id="IPR006207">
    <property type="entry name" value="Cys_knot_C"/>
</dbReference>
<keyword evidence="9" id="KW-1185">Reference proteome</keyword>
<protein>
    <recommendedName>
        <fullName evidence="7">VWFD domain-containing protein</fullName>
    </recommendedName>
</protein>
<comment type="similarity">
    <text evidence="5">Belongs to the otogelin family.</text>
</comment>
<dbReference type="Pfam" id="PF25962">
    <property type="entry name" value="TIL_OTOGL_Mucin"/>
    <property type="match status" value="1"/>
</dbReference>
<dbReference type="PANTHER" id="PTHR11339">
    <property type="entry name" value="EXTRACELLULAR MATRIX GLYCOPROTEIN RELATED"/>
    <property type="match status" value="1"/>
</dbReference>
<feature type="domain" description="VWFD" evidence="7">
    <location>
        <begin position="1627"/>
        <end position="1812"/>
    </location>
</feature>
<dbReference type="SMART" id="SM00041">
    <property type="entry name" value="CT"/>
    <property type="match status" value="1"/>
</dbReference>
<gene>
    <name evidence="8" type="ORF">F7725_022820</name>
</gene>
<dbReference type="GO" id="GO:0005615">
    <property type="term" value="C:extracellular space"/>
    <property type="evidence" value="ECO:0007669"/>
    <property type="project" value="TreeGrafter"/>
</dbReference>
<feature type="region of interest" description="Disordered" evidence="6">
    <location>
        <begin position="1431"/>
        <end position="1457"/>
    </location>
</feature>
<dbReference type="PROSITE" id="PS51233">
    <property type="entry name" value="VWFD"/>
    <property type="match status" value="4"/>
</dbReference>
<accession>A0A7J5YYY7</accession>
<evidence type="ECO:0000256" key="6">
    <source>
        <dbReference type="SAM" id="MobiDB-lite"/>
    </source>
</evidence>
<dbReference type="EMBL" id="JAAKFY010000007">
    <property type="protein sequence ID" value="KAF3854765.1"/>
    <property type="molecule type" value="Genomic_DNA"/>
</dbReference>
<dbReference type="OrthoDB" id="8921018at2759"/>
<dbReference type="CDD" id="cd19941">
    <property type="entry name" value="TIL"/>
    <property type="match status" value="4"/>
</dbReference>
<evidence type="ECO:0000256" key="4">
    <source>
        <dbReference type="ARBA" id="ARBA00023180"/>
    </source>
</evidence>
<sequence length="2435" mass="269661">MERHTITNTTEAKNPVCVLAENVGVTESSLPAHTGGGWSSPAQRGCRHQELRADFQWLKEDYKEELMHFGGNGISLGRRLTYRPLLSEGGLPRSILHNYTARDSSSVPNQGQDRDGICRSWGQHHYETFDGIYFFYPGTCSYILAQDCHSAAPQYTVWVHNSRVCDGSVYSCPRALSLFFPNEEEIHISGYQVHQGGRRLSLPHTVGGVFIERLADYLLVKSVFGFSLAWDGGSGVYLKMSEEHQGAPCGLCGNFNHLAGDDLTTSRGIRTDEPAVFANSWAVDLPHERACPSVDSDFNGPCHSESDMDDAIEKCSALLFFPFLSCHENIDPNPFVASCVSDLCISDDEKTFVERWLSTAACSHVGYPMMAVRRVLSIETVSVAVHPPVHLRKSAWEPTCIVWTAATAQMVLSYKMERVSLSLSVHVFTMVRHMYKDMYLNKDVVFGNVCMGGVWNCTENNCTVECSVVGDMFVTTFDGRMFLQPGTCQYVLAKSRSGSRFSVTLQYTTCSEHQVCIQSVTVVLDEDVSRQITLTRGGGDHRCQPGIGLRMHYDGQGGGSTSSWKANGMDIHWDYVEPSMEIYEMTSCEQVLSIYRSILKMSPAGMIEGTPQLHANAWKVSSACVAPVNLPIIDPCEINQHNVFYASQCEVLMGSVFAPCHGYISPNIFQQQCRYQACRCGSSCLCTALAHYAYLCSKHGVNVDFGSHVSECDTGLVCLGGMLYHSCVSSCGRDCRALSITETCDPNDCAEGCGCPAGSYHDDVRQRCVQLSHCHCYSMGGVSQPGEVTFSASGPCLCRNGKMECVPEEKEEDSVEVGECPEGKVYHSCTEQRGGVACAPTCRNLMLNLTCPPNTPCVPGCVCPPGLVMHHSECYYPENCPVPGWALNTCLENIVCHRGYFNCSYSPCPAVCTVYSDRHYHTFDGLEYDYHSDCQVYLLKSLGETEVSIVAQNKDCYESGIVCMKILVVHVGLTKIYFTDNSGNPSPSSVVGRGSEFELWKAGYYTVVHFSSQELTILWDRKTTVHIRAGPRWKGLLSGLCGNFDSVTVNDMTTSSHMEVNNAQTFGDSWSLGQCESDHVVERPCEGDLGRQPYAKRECALLYSDVFAPCHNVLTIVNTIIKLGDGPFSLVSAVYNDTMFGVNRTSSSVFPLVRERPGQLPAPGLLFNFMVTAGLQKDKTSRVPVVSLESAERPNYFLVVSGRSRLQLEQWSRGPEFNRRATFIQHQGLFLPGHTSFELVSQPGAFLILTRTAARAQRYDTSEGFKASSSFTLEESSFVIPYRMMCEWRYQSCASPCVHTCSDPDATRCHFLPPVEGCFPRCPKNMVLDENHHRTTNNHNHNNPYHYYYNCKAHNHYHPHNHLHYHNHYNYNHHQSNNYLLHYSHAHHHPSHYSQYNRACHHSTDHASINNSSCSSHYYCFAHSHSHNPIRDDHSQHYHDNPSPNYGNHRGHYTHHHGGYYSPHDSYSSSPHYSYVFHSNLHNRYHAIAIIPSNFPPPPPTSPSTEPPPTTAATTAPTSVPETTLETTTTPQTTPADTTIAIETTSPTEPSTVVMTTTAPLPTTIELTTEPITTEIIPSPETSPPPYSYRIDDCAELICFNGDLLLHNSSLHCRSNTTSPSAVWWACPCSSTQTPAVHSGSAPVRYVVCRCTVMSDLRVITFDGNNVALYDNGSYILSPTGGTSGLCFKKLNITTSSYRIIINRLDRKVTVNYRPARLPFSRHALYVEDTGSMYLIHTPGGVSIQWYHSTGIMVLQYIATHNASVPTRGLCGCCDGNPEDDLRLPNGTVVREVGDMVLFLQAWRVHTTDETEHTRRVGDNCTIGDCSNCLSMLHQRAFMPCHSKVSPEQFCDIMWAGDLHYKDHQCDFLAAYVAVCYTHHVCISWRRHNFCPLRCPPGKEYQPCVSTCASRTCVNREYYEETTCSFIREECVCRGGTILHRADSPYCVTEDRCVCTDNEGNPRAPGEEWNGSARGCCLYRCMENGSVVAVEPDCHSVPTPLCEREGEYVLDVLEEGACCPKKICECNMTICDSDAPPCDNGNRLVIGYSALSCCPEYRCECDPMACPPVSAPNCREDQFLVEVRGSRSCCYSYLCVCESCIEPIPTCSHGEILAVDLNTTNSCCPQYHCVCDVNLCPESSVTCAPGLTLVQTAARDIAARGTTAKLICLSRTSTNIKPPLTSTLSLPECQCGDSSLPICQVGEVSVEVSDGSPNCGCPQHTCQGRGCLFQGVTVLGPGQSLVQYFEGELCYTVHCLHQRDPDSGFYAMEITSVNCTQKCGPHQVYATSTDPHVCCGSCKNVSCTFTNENGTTELFAAGSSWVENCTRYDCMETAVGAVILASGWSARLSMTQSVFRMAVLVQSYVDGCCRTFYSCDGKCPSATIFNFNINSHARFCKCCRESGLQTRSVTLYCSRNATVVDYNFQEPLNCSCQWN</sequence>
<evidence type="ECO:0000256" key="2">
    <source>
        <dbReference type="ARBA" id="ARBA00022525"/>
    </source>
</evidence>
<dbReference type="InterPro" id="IPR058755">
    <property type="entry name" value="Fn1-VW_OTOGL"/>
</dbReference>
<comment type="subcellular location">
    <subcellularLocation>
        <location evidence="1">Secreted</location>
    </subcellularLocation>
</comment>
<dbReference type="Gene3D" id="2.80.10.50">
    <property type="match status" value="1"/>
</dbReference>
<dbReference type="InterPro" id="IPR014853">
    <property type="entry name" value="VWF/SSPO/ZAN-like_Cys-rich_dom"/>
</dbReference>
<keyword evidence="4" id="KW-0325">Glycoprotein</keyword>
<proteinExistence type="inferred from homology"/>
<feature type="domain" description="VWFD" evidence="7">
    <location>
        <begin position="910"/>
        <end position="1078"/>
    </location>
</feature>
<dbReference type="Pfam" id="PF00094">
    <property type="entry name" value="VWD"/>
    <property type="match status" value="4"/>
</dbReference>
<feature type="region of interest" description="Disordered" evidence="6">
    <location>
        <begin position="1492"/>
        <end position="1534"/>
    </location>
</feature>
<dbReference type="InterPro" id="IPR007934">
    <property type="entry name" value="AbfB_ABD"/>
</dbReference>
<feature type="compositionally biased region" description="Low complexity" evidence="6">
    <location>
        <begin position="1511"/>
        <end position="1534"/>
    </location>
</feature>
<dbReference type="InterPro" id="IPR050780">
    <property type="entry name" value="Mucin_vWF_Thrombospondin_sf"/>
</dbReference>
<evidence type="ECO:0000256" key="3">
    <source>
        <dbReference type="ARBA" id="ARBA00023157"/>
    </source>
</evidence>
<dbReference type="SUPFAM" id="SSF110221">
    <property type="entry name" value="AbfB domain"/>
    <property type="match status" value="1"/>
</dbReference>
<evidence type="ECO:0000256" key="5">
    <source>
        <dbReference type="ARBA" id="ARBA00061260"/>
    </source>
</evidence>
<dbReference type="Gene3D" id="2.10.25.10">
    <property type="entry name" value="Laminin"/>
    <property type="match status" value="3"/>
</dbReference>
<dbReference type="Pfam" id="PF08742">
    <property type="entry name" value="C8"/>
    <property type="match status" value="3"/>
</dbReference>
<name>A0A7J5YYY7_DISMA</name>
<dbReference type="Pfam" id="PF05270">
    <property type="entry name" value="AbfB"/>
    <property type="match status" value="1"/>
</dbReference>
<dbReference type="Pfam" id="PF25960">
    <property type="entry name" value="Fn1-VW_OTOGL"/>
    <property type="match status" value="1"/>
</dbReference>
<keyword evidence="2" id="KW-0964">Secreted</keyword>
<feature type="domain" description="VWFD" evidence="7">
    <location>
        <begin position="116"/>
        <end position="292"/>
    </location>
</feature>
<evidence type="ECO:0000256" key="1">
    <source>
        <dbReference type="ARBA" id="ARBA00004613"/>
    </source>
</evidence>
<evidence type="ECO:0000313" key="8">
    <source>
        <dbReference type="EMBL" id="KAF3854765.1"/>
    </source>
</evidence>
<organism evidence="8 9">
    <name type="scientific">Dissostichus mawsoni</name>
    <name type="common">Antarctic cod</name>
    <dbReference type="NCBI Taxonomy" id="36200"/>
    <lineage>
        <taxon>Eukaryota</taxon>
        <taxon>Metazoa</taxon>
        <taxon>Chordata</taxon>
        <taxon>Craniata</taxon>
        <taxon>Vertebrata</taxon>
        <taxon>Euteleostomi</taxon>
        <taxon>Actinopterygii</taxon>
        <taxon>Neopterygii</taxon>
        <taxon>Teleostei</taxon>
        <taxon>Neoteleostei</taxon>
        <taxon>Acanthomorphata</taxon>
        <taxon>Eupercaria</taxon>
        <taxon>Perciformes</taxon>
        <taxon>Notothenioidei</taxon>
        <taxon>Nototheniidae</taxon>
        <taxon>Dissostichus</taxon>
    </lineage>
</organism>
<comment type="caution">
    <text evidence="8">The sequence shown here is derived from an EMBL/GenBank/DDBJ whole genome shotgun (WGS) entry which is preliminary data.</text>
</comment>
<reference evidence="8 9" key="1">
    <citation type="submission" date="2020-03" db="EMBL/GenBank/DDBJ databases">
        <title>Dissostichus mawsoni Genome sequencing and assembly.</title>
        <authorList>
            <person name="Park H."/>
        </authorList>
    </citation>
    <scope>NUCLEOTIDE SEQUENCE [LARGE SCALE GENOMIC DNA]</scope>
    <source>
        <strain evidence="8">DM0001</strain>
        <tissue evidence="8">Muscle</tissue>
    </source>
</reference>
<dbReference type="Pfam" id="PF01826">
    <property type="entry name" value="TIL"/>
    <property type="match status" value="2"/>
</dbReference>
<dbReference type="InterPro" id="IPR036195">
    <property type="entry name" value="AbfB_ABD_sf"/>
</dbReference>
<dbReference type="SUPFAM" id="SSF57567">
    <property type="entry name" value="Serine protease inhibitors"/>
    <property type="match status" value="3"/>
</dbReference>
<dbReference type="InterPro" id="IPR001846">
    <property type="entry name" value="VWF_type-D"/>
</dbReference>
<dbReference type="GO" id="GO:0046373">
    <property type="term" value="P:L-arabinose metabolic process"/>
    <property type="evidence" value="ECO:0007669"/>
    <property type="project" value="InterPro"/>
</dbReference>
<dbReference type="InterPro" id="IPR036084">
    <property type="entry name" value="Ser_inhib-like_sf"/>
</dbReference>
<feature type="compositionally biased region" description="Pro residues" evidence="6">
    <location>
        <begin position="1494"/>
        <end position="1510"/>
    </location>
</feature>
<dbReference type="GO" id="GO:0031012">
    <property type="term" value="C:extracellular matrix"/>
    <property type="evidence" value="ECO:0007669"/>
    <property type="project" value="TreeGrafter"/>
</dbReference>
<dbReference type="SMART" id="SM00216">
    <property type="entry name" value="VWD"/>
    <property type="match status" value="4"/>
</dbReference>
<evidence type="ECO:0000259" key="7">
    <source>
        <dbReference type="PROSITE" id="PS51233"/>
    </source>
</evidence>
<dbReference type="Proteomes" id="UP000518266">
    <property type="component" value="Unassembled WGS sequence"/>
</dbReference>
<feature type="domain" description="VWFD" evidence="7">
    <location>
        <begin position="464"/>
        <end position="539"/>
    </location>
</feature>
<evidence type="ECO:0000313" key="9">
    <source>
        <dbReference type="Proteomes" id="UP000518266"/>
    </source>
</evidence>
<keyword evidence="3" id="KW-1015">Disulfide bond</keyword>
<dbReference type="SMART" id="SM00832">
    <property type="entry name" value="C8"/>
    <property type="match status" value="2"/>
</dbReference>
<dbReference type="PANTHER" id="PTHR11339:SF225">
    <property type="entry name" value="OTOGELIN-LIKE PROTEIN"/>
    <property type="match status" value="1"/>
</dbReference>
<dbReference type="InterPro" id="IPR058753">
    <property type="entry name" value="TIL_OTOGL_Mucin"/>
</dbReference>
<dbReference type="InterPro" id="IPR002919">
    <property type="entry name" value="TIL_dom"/>
</dbReference>